<dbReference type="EMBL" id="JAPDFW010000058">
    <property type="protein sequence ID" value="KAJ5077323.1"/>
    <property type="molecule type" value="Genomic_DNA"/>
</dbReference>
<dbReference type="AlphaFoldDB" id="A0A9Q0RF51"/>
<dbReference type="GO" id="GO:0005634">
    <property type="term" value="C:nucleus"/>
    <property type="evidence" value="ECO:0007669"/>
    <property type="project" value="UniProtKB-SubCell"/>
</dbReference>
<dbReference type="GO" id="GO:0003677">
    <property type="term" value="F:DNA binding"/>
    <property type="evidence" value="ECO:0007669"/>
    <property type="project" value="UniProtKB-UniRule"/>
</dbReference>
<dbReference type="SMART" id="SM00389">
    <property type="entry name" value="HOX"/>
    <property type="match status" value="1"/>
</dbReference>
<dbReference type="Gene3D" id="1.10.10.60">
    <property type="entry name" value="Homeodomain-like"/>
    <property type="match status" value="1"/>
</dbReference>
<proteinExistence type="predicted"/>
<accession>A0A9Q0RF51</accession>
<keyword evidence="3 4" id="KW-0539">Nucleus</keyword>
<dbReference type="InterPro" id="IPR017970">
    <property type="entry name" value="Homeobox_CS"/>
</dbReference>
<name>A0A9Q0RF51_ANAIG</name>
<gene>
    <name evidence="7" type="ORF">M0811_05845</name>
</gene>
<evidence type="ECO:0000259" key="6">
    <source>
        <dbReference type="PROSITE" id="PS50071"/>
    </source>
</evidence>
<evidence type="ECO:0000256" key="1">
    <source>
        <dbReference type="ARBA" id="ARBA00023125"/>
    </source>
</evidence>
<dbReference type="InterPro" id="IPR008422">
    <property type="entry name" value="KN_HD"/>
</dbReference>
<feature type="domain" description="Homeobox" evidence="6">
    <location>
        <begin position="210"/>
        <end position="276"/>
    </location>
</feature>
<dbReference type="GO" id="GO:0000981">
    <property type="term" value="F:DNA-binding transcription factor activity, RNA polymerase II-specific"/>
    <property type="evidence" value="ECO:0007669"/>
    <property type="project" value="InterPro"/>
</dbReference>
<evidence type="ECO:0000256" key="4">
    <source>
        <dbReference type="PROSITE-ProRule" id="PRU00108"/>
    </source>
</evidence>
<feature type="coiled-coil region" evidence="5">
    <location>
        <begin position="125"/>
        <end position="152"/>
    </location>
</feature>
<evidence type="ECO:0000256" key="2">
    <source>
        <dbReference type="ARBA" id="ARBA00023155"/>
    </source>
</evidence>
<dbReference type="SUPFAM" id="SSF46689">
    <property type="entry name" value="Homeodomain-like"/>
    <property type="match status" value="1"/>
</dbReference>
<dbReference type="Proteomes" id="UP001149090">
    <property type="component" value="Unassembled WGS sequence"/>
</dbReference>
<dbReference type="OrthoDB" id="21495at2759"/>
<dbReference type="PROSITE" id="PS00027">
    <property type="entry name" value="HOMEOBOX_1"/>
    <property type="match status" value="1"/>
</dbReference>
<sequence length="311" mass="36867">MENQKELNQMEICDDFFNSIPDILPEELFKFENANENEIENEIENSQNKTNQEKQSLNNNNNTFQNVLEKSPETIIEENFTHLIPLLSNILKQSQFLQKSKNSFLKNPYQNHFQNSSSKNSQNLIAKLKQIKTNFNQKIQELQNQLEKKLENTFSSNKLFFEHLESFVQEEKHLANLHIDCVAENLDNEIEEISKSLEMEKEKTPKKIKINSQALKSRIGIEERTILEEWFSKNENKANGPYPDKEEKEFLAQLCKVSVCKISTWFGNKRRRIKKLVLENRIECPNWLLLDEFQEGEEEEEENFVEYLKQK</sequence>
<keyword evidence="1 4" id="KW-0238">DNA-binding</keyword>
<dbReference type="PROSITE" id="PS50071">
    <property type="entry name" value="HOMEOBOX_2"/>
    <property type="match status" value="1"/>
</dbReference>
<feature type="coiled-coil region" evidence="5">
    <location>
        <begin position="29"/>
        <end position="60"/>
    </location>
</feature>
<evidence type="ECO:0000313" key="7">
    <source>
        <dbReference type="EMBL" id="KAJ5077323.1"/>
    </source>
</evidence>
<dbReference type="CDD" id="cd00086">
    <property type="entry name" value="homeodomain"/>
    <property type="match status" value="1"/>
</dbReference>
<reference evidence="7" key="1">
    <citation type="submission" date="2022-10" db="EMBL/GenBank/DDBJ databases">
        <title>Novel sulphate-reducing endosymbionts in the free-living metamonad Anaeramoeba.</title>
        <authorList>
            <person name="Jerlstrom-Hultqvist J."/>
            <person name="Cepicka I."/>
            <person name="Gallot-Lavallee L."/>
            <person name="Salas-Leiva D."/>
            <person name="Curtis B.A."/>
            <person name="Zahonova K."/>
            <person name="Pipaliya S."/>
            <person name="Dacks J."/>
            <person name="Roger A.J."/>
        </authorList>
    </citation>
    <scope>NUCLEOTIDE SEQUENCE</scope>
    <source>
        <strain evidence="7">BMAN</strain>
    </source>
</reference>
<comment type="caution">
    <text evidence="7">The sequence shown here is derived from an EMBL/GenBank/DDBJ whole genome shotgun (WGS) entry which is preliminary data.</text>
</comment>
<evidence type="ECO:0000256" key="5">
    <source>
        <dbReference type="SAM" id="Coils"/>
    </source>
</evidence>
<dbReference type="InterPro" id="IPR001356">
    <property type="entry name" value="HD"/>
</dbReference>
<feature type="DNA-binding region" description="Homeobox" evidence="4">
    <location>
        <begin position="212"/>
        <end position="277"/>
    </location>
</feature>
<keyword evidence="8" id="KW-1185">Reference proteome</keyword>
<comment type="subcellular location">
    <subcellularLocation>
        <location evidence="4">Nucleus</location>
    </subcellularLocation>
</comment>
<evidence type="ECO:0000313" key="8">
    <source>
        <dbReference type="Proteomes" id="UP001149090"/>
    </source>
</evidence>
<organism evidence="7 8">
    <name type="scientific">Anaeramoeba ignava</name>
    <name type="common">Anaerobic marine amoeba</name>
    <dbReference type="NCBI Taxonomy" id="1746090"/>
    <lineage>
        <taxon>Eukaryota</taxon>
        <taxon>Metamonada</taxon>
        <taxon>Anaeramoebidae</taxon>
        <taxon>Anaeramoeba</taxon>
    </lineage>
</organism>
<protein>
    <submittedName>
        <fullName evidence="7">Iroquois homeobox 7</fullName>
    </submittedName>
</protein>
<evidence type="ECO:0000256" key="3">
    <source>
        <dbReference type="ARBA" id="ARBA00023242"/>
    </source>
</evidence>
<dbReference type="Pfam" id="PF05920">
    <property type="entry name" value="Homeobox_KN"/>
    <property type="match status" value="1"/>
</dbReference>
<dbReference type="InterPro" id="IPR009057">
    <property type="entry name" value="Homeodomain-like_sf"/>
</dbReference>
<keyword evidence="2 4" id="KW-0371">Homeobox</keyword>
<keyword evidence="5" id="KW-0175">Coiled coil</keyword>